<reference evidence="2" key="1">
    <citation type="submission" date="2020-05" db="EMBL/GenBank/DDBJ databases">
        <authorList>
            <person name="Chiriac C."/>
            <person name="Salcher M."/>
            <person name="Ghai R."/>
            <person name="Kavagutti S V."/>
        </authorList>
    </citation>
    <scope>NUCLEOTIDE SEQUENCE</scope>
</reference>
<dbReference type="AlphaFoldDB" id="A0A6J6AZI0"/>
<keyword evidence="1" id="KW-1133">Transmembrane helix</keyword>
<proteinExistence type="predicted"/>
<sequence>MIFVRWAVLAFSMWIATLVVPGITVDGGVGTYLWVALLFGLINSIFGSLIKVLTFPVSIVTFGLFLFVVNAAMLSLTARWSEKLNVTGFWSALFASLIISVITTLFKSTKKLA</sequence>
<protein>
    <submittedName>
        <fullName evidence="2">Unannotated protein</fullName>
    </submittedName>
</protein>
<name>A0A6J6AZI0_9ZZZZ</name>
<feature type="transmembrane region" description="Helical" evidence="1">
    <location>
        <begin position="88"/>
        <end position="106"/>
    </location>
</feature>
<keyword evidence="1" id="KW-0812">Transmembrane</keyword>
<dbReference type="EMBL" id="CAEZSD010000041">
    <property type="protein sequence ID" value="CAB4531914.1"/>
    <property type="molecule type" value="Genomic_DNA"/>
</dbReference>
<keyword evidence="1" id="KW-0472">Membrane</keyword>
<gene>
    <name evidence="2" type="ORF">UFOPK1399_00477</name>
</gene>
<evidence type="ECO:0000256" key="1">
    <source>
        <dbReference type="SAM" id="Phobius"/>
    </source>
</evidence>
<organism evidence="2">
    <name type="scientific">freshwater metagenome</name>
    <dbReference type="NCBI Taxonomy" id="449393"/>
    <lineage>
        <taxon>unclassified sequences</taxon>
        <taxon>metagenomes</taxon>
        <taxon>ecological metagenomes</taxon>
    </lineage>
</organism>
<dbReference type="Pfam" id="PF04020">
    <property type="entry name" value="Phage_holin_4_2"/>
    <property type="match status" value="1"/>
</dbReference>
<dbReference type="InterPro" id="IPR007165">
    <property type="entry name" value="Phage_holin_4_2"/>
</dbReference>
<feature type="transmembrane region" description="Helical" evidence="1">
    <location>
        <begin position="57"/>
        <end position="76"/>
    </location>
</feature>
<evidence type="ECO:0000313" key="2">
    <source>
        <dbReference type="EMBL" id="CAB4531914.1"/>
    </source>
</evidence>
<dbReference type="PANTHER" id="PTHR37309">
    <property type="entry name" value="SLR0284 PROTEIN"/>
    <property type="match status" value="1"/>
</dbReference>
<dbReference type="PANTHER" id="PTHR37309:SF1">
    <property type="entry name" value="SLR0284 PROTEIN"/>
    <property type="match status" value="1"/>
</dbReference>
<feature type="transmembrane region" description="Helical" evidence="1">
    <location>
        <begin position="32"/>
        <end position="50"/>
    </location>
</feature>
<accession>A0A6J6AZI0</accession>